<comment type="caution">
    <text evidence="3">The sequence shown here is derived from an EMBL/GenBank/DDBJ whole genome shotgun (WGS) entry which is preliminary data.</text>
</comment>
<keyword evidence="2" id="KW-0812">Transmembrane</keyword>
<feature type="compositionally biased region" description="Basic and acidic residues" evidence="1">
    <location>
        <begin position="74"/>
        <end position="89"/>
    </location>
</feature>
<feature type="transmembrane region" description="Helical" evidence="2">
    <location>
        <begin position="21"/>
        <end position="44"/>
    </location>
</feature>
<keyword evidence="4" id="KW-1185">Reference proteome</keyword>
<dbReference type="AlphaFoldDB" id="A0A2G5SSZ9"/>
<keyword evidence="2" id="KW-0472">Membrane</keyword>
<dbReference type="EMBL" id="PDUG01000006">
    <property type="protein sequence ID" value="PIC18160.1"/>
    <property type="molecule type" value="Genomic_DNA"/>
</dbReference>
<name>A0A2G5SSZ9_9PELO</name>
<protein>
    <submittedName>
        <fullName evidence="3">Uncharacterized protein</fullName>
    </submittedName>
</protein>
<gene>
    <name evidence="3" type="primary">Cnig_chr_X.g24154</name>
    <name evidence="3" type="ORF">B9Z55_024154</name>
</gene>
<sequence>MESICWFGLPANERFDLPTNVLMIIIIIVAYILHSTLSLFFLIYTPTVAPWCLGCSIGRQWWIEISGRKKRANAKKEHESKGKPTRDNVDLPSAGFSEETVMSGSLLILTTLGPLSLERI</sequence>
<evidence type="ECO:0000256" key="1">
    <source>
        <dbReference type="SAM" id="MobiDB-lite"/>
    </source>
</evidence>
<keyword evidence="2" id="KW-1133">Transmembrane helix</keyword>
<accession>A0A2G5SSZ9</accession>
<feature type="region of interest" description="Disordered" evidence="1">
    <location>
        <begin position="72"/>
        <end position="93"/>
    </location>
</feature>
<proteinExistence type="predicted"/>
<evidence type="ECO:0000313" key="4">
    <source>
        <dbReference type="Proteomes" id="UP000230233"/>
    </source>
</evidence>
<evidence type="ECO:0000256" key="2">
    <source>
        <dbReference type="SAM" id="Phobius"/>
    </source>
</evidence>
<dbReference type="Proteomes" id="UP000230233">
    <property type="component" value="Chromosome X"/>
</dbReference>
<organism evidence="3 4">
    <name type="scientific">Caenorhabditis nigoni</name>
    <dbReference type="NCBI Taxonomy" id="1611254"/>
    <lineage>
        <taxon>Eukaryota</taxon>
        <taxon>Metazoa</taxon>
        <taxon>Ecdysozoa</taxon>
        <taxon>Nematoda</taxon>
        <taxon>Chromadorea</taxon>
        <taxon>Rhabditida</taxon>
        <taxon>Rhabditina</taxon>
        <taxon>Rhabditomorpha</taxon>
        <taxon>Rhabditoidea</taxon>
        <taxon>Rhabditidae</taxon>
        <taxon>Peloderinae</taxon>
        <taxon>Caenorhabditis</taxon>
    </lineage>
</organism>
<reference evidence="4" key="1">
    <citation type="submission" date="2017-10" db="EMBL/GenBank/DDBJ databases">
        <title>Rapid genome shrinkage in a self-fertile nematode reveals novel sperm competition proteins.</title>
        <authorList>
            <person name="Yin D."/>
            <person name="Schwarz E.M."/>
            <person name="Thomas C.G."/>
            <person name="Felde R.L."/>
            <person name="Korf I.F."/>
            <person name="Cutter A.D."/>
            <person name="Schartner C.M."/>
            <person name="Ralston E.J."/>
            <person name="Meyer B.J."/>
            <person name="Haag E.S."/>
        </authorList>
    </citation>
    <scope>NUCLEOTIDE SEQUENCE [LARGE SCALE GENOMIC DNA]</scope>
    <source>
        <strain evidence="4">JU1422</strain>
    </source>
</reference>
<evidence type="ECO:0000313" key="3">
    <source>
        <dbReference type="EMBL" id="PIC18160.1"/>
    </source>
</evidence>